<organism evidence="2 3">
    <name type="scientific">Acidianus brierleyi</name>
    <dbReference type="NCBI Taxonomy" id="41673"/>
    <lineage>
        <taxon>Archaea</taxon>
        <taxon>Thermoproteota</taxon>
        <taxon>Thermoprotei</taxon>
        <taxon>Sulfolobales</taxon>
        <taxon>Sulfolobaceae</taxon>
        <taxon>Acidianus</taxon>
    </lineage>
</organism>
<dbReference type="EMBL" id="CP029289">
    <property type="protein sequence ID" value="AWR96010.1"/>
    <property type="molecule type" value="Genomic_DNA"/>
</dbReference>
<keyword evidence="3" id="KW-1185">Reference proteome</keyword>
<dbReference type="InterPro" id="IPR036318">
    <property type="entry name" value="FAD-bd_PCMH-like_sf"/>
</dbReference>
<feature type="domain" description="FAD linked oxidase N-terminal" evidence="1">
    <location>
        <begin position="3"/>
        <end position="117"/>
    </location>
</feature>
<proteinExistence type="predicted"/>
<evidence type="ECO:0000313" key="2">
    <source>
        <dbReference type="EMBL" id="AWR96010.1"/>
    </source>
</evidence>
<sequence>MEVANEEELFKEIRNAYIGRKKISIVGSGSHSDKKGEVISTIKMNSFDIKGDIIEAYAGASVLKIREEASSYGYLFPTLYDGTIGGLLGINYVSPLSTFYGTPRDFTLWCRAITPYGGLNWKIFIGSKGLIGAISKAVMKLFPRPYKIVTLEKSYDSVNELLDDYIKLKENKPIATLVEYEKTYKIHFTYSVDPDITGFNKDDGVPFIEESDKNSYIVETPSLSEFIKLVEKTNPIYAYTVINSGFSKVYLADEDILAGFNYYPYNGVKGIYLKLKKLLDYRNIFE</sequence>
<dbReference type="Proteomes" id="UP000248044">
    <property type="component" value="Chromosome"/>
</dbReference>
<dbReference type="KEGG" id="abri:DFR85_11735"/>
<dbReference type="InterPro" id="IPR016169">
    <property type="entry name" value="FAD-bd_PCMH_sub2"/>
</dbReference>
<name>A0A2U9IJ05_9CREN</name>
<evidence type="ECO:0000313" key="3">
    <source>
        <dbReference type="Proteomes" id="UP000248044"/>
    </source>
</evidence>
<dbReference type="AlphaFoldDB" id="A0A2U9IJ05"/>
<dbReference type="Pfam" id="PF01565">
    <property type="entry name" value="FAD_binding_4"/>
    <property type="match status" value="1"/>
</dbReference>
<accession>A0A2U9IJ05</accession>
<dbReference type="Gene3D" id="3.30.465.10">
    <property type="match status" value="1"/>
</dbReference>
<dbReference type="GO" id="GO:0050660">
    <property type="term" value="F:flavin adenine dinucleotide binding"/>
    <property type="evidence" value="ECO:0007669"/>
    <property type="project" value="InterPro"/>
</dbReference>
<dbReference type="InterPro" id="IPR006094">
    <property type="entry name" value="Oxid_FAD_bind_N"/>
</dbReference>
<dbReference type="SUPFAM" id="SSF56176">
    <property type="entry name" value="FAD-binding/transporter-associated domain-like"/>
    <property type="match status" value="1"/>
</dbReference>
<protein>
    <submittedName>
        <fullName evidence="2">FAD-binding oxidoreductase</fullName>
    </submittedName>
</protein>
<evidence type="ECO:0000259" key="1">
    <source>
        <dbReference type="Pfam" id="PF01565"/>
    </source>
</evidence>
<reference evidence="2 3" key="1">
    <citation type="submission" date="2018-05" db="EMBL/GenBank/DDBJ databases">
        <title>Complete Genome Sequences of Extremely Thermoacidophilic, Metal-Mobilizing Type-Strain Members of the Archaeal Family Sulfolobaceae: Acidianus brierleyi DSM-1651T, Acidianus sulfidivorans DSM-18786T, Metallosphaera hakonensis DSM-7519T, and Metallosphaera prunae DSM-10039T.</title>
        <authorList>
            <person name="Counts J.A."/>
            <person name="Kelly R.M."/>
        </authorList>
    </citation>
    <scope>NUCLEOTIDE SEQUENCE [LARGE SCALE GENOMIC DNA]</scope>
    <source>
        <strain evidence="2 3">DSM 1651</strain>
    </source>
</reference>
<gene>
    <name evidence="2" type="ORF">DFR85_11735</name>
</gene>
<dbReference type="OrthoDB" id="34302at2157"/>